<accession>A0A4R8VHL9</accession>
<organism evidence="4 6">
    <name type="scientific">Cryobacterium flavum</name>
    <dbReference type="NCBI Taxonomy" id="1424659"/>
    <lineage>
        <taxon>Bacteria</taxon>
        <taxon>Bacillati</taxon>
        <taxon>Actinomycetota</taxon>
        <taxon>Actinomycetes</taxon>
        <taxon>Micrococcales</taxon>
        <taxon>Microbacteriaceae</taxon>
        <taxon>Cryobacterium</taxon>
    </lineage>
</organism>
<dbReference type="GO" id="GO:0004222">
    <property type="term" value="F:metalloendopeptidase activity"/>
    <property type="evidence" value="ECO:0007669"/>
    <property type="project" value="TreeGrafter"/>
</dbReference>
<dbReference type="Pfam" id="PF01551">
    <property type="entry name" value="Peptidase_M23"/>
    <property type="match status" value="1"/>
</dbReference>
<dbReference type="EMBL" id="SOFD01000002">
    <property type="protein sequence ID" value="TFB82188.1"/>
    <property type="molecule type" value="Genomic_DNA"/>
</dbReference>
<dbReference type="AlphaFoldDB" id="A0A4R8VHL9"/>
<proteinExistence type="predicted"/>
<feature type="domain" description="M23ase beta-sheet core" evidence="3">
    <location>
        <begin position="68"/>
        <end position="160"/>
    </location>
</feature>
<evidence type="ECO:0000313" key="7">
    <source>
        <dbReference type="Proteomes" id="UP000298252"/>
    </source>
</evidence>
<dbReference type="SUPFAM" id="SSF51261">
    <property type="entry name" value="Duplicated hybrid motif"/>
    <property type="match status" value="1"/>
</dbReference>
<dbReference type="Proteomes" id="UP000298252">
    <property type="component" value="Unassembled WGS sequence"/>
</dbReference>
<gene>
    <name evidence="5" type="ORF">E3O21_00590</name>
    <name evidence="4" type="ORF">SAMN05216368_10883</name>
</gene>
<dbReference type="InterPro" id="IPR011055">
    <property type="entry name" value="Dup_hybrid_motif"/>
</dbReference>
<keyword evidence="7" id="KW-1185">Reference proteome</keyword>
<name>A0A4R8VHL9_9MICO</name>
<dbReference type="EMBL" id="FNIB01000008">
    <property type="protein sequence ID" value="SDN91201.1"/>
    <property type="molecule type" value="Genomic_DNA"/>
</dbReference>
<evidence type="ECO:0000313" key="5">
    <source>
        <dbReference type="EMBL" id="TFB82188.1"/>
    </source>
</evidence>
<dbReference type="PANTHER" id="PTHR21666:SF289">
    <property type="entry name" value="L-ALA--D-GLU ENDOPEPTIDASE"/>
    <property type="match status" value="1"/>
</dbReference>
<dbReference type="STRING" id="1424659.SAMN05216368_10883"/>
<dbReference type="InterPro" id="IPR016047">
    <property type="entry name" value="M23ase_b-sheet_dom"/>
</dbReference>
<reference evidence="4 6" key="1">
    <citation type="submission" date="2016-10" db="EMBL/GenBank/DDBJ databases">
        <authorList>
            <person name="Varghese N."/>
            <person name="Submissions S."/>
        </authorList>
    </citation>
    <scope>NUCLEOTIDE SEQUENCE [LARGE SCALE GENOMIC DNA]</scope>
    <source>
        <strain evidence="4 6">CGMCC 1.11215</strain>
    </source>
</reference>
<evidence type="ECO:0000259" key="3">
    <source>
        <dbReference type="Pfam" id="PF01551"/>
    </source>
</evidence>
<evidence type="ECO:0000313" key="6">
    <source>
        <dbReference type="Proteomes" id="UP000199639"/>
    </source>
</evidence>
<evidence type="ECO:0000313" key="4">
    <source>
        <dbReference type="EMBL" id="SDN91201.1"/>
    </source>
</evidence>
<protein>
    <submittedName>
        <fullName evidence="5">M23 family metallopeptidase</fullName>
    </submittedName>
    <submittedName>
        <fullName evidence="4">Peptidase family M23</fullName>
    </submittedName>
</protein>
<reference evidence="5 7" key="2">
    <citation type="submission" date="2019-03" db="EMBL/GenBank/DDBJ databases">
        <title>Genomics of glacier-inhabiting Cryobacterium strains.</title>
        <authorList>
            <person name="Liu Q."/>
            <person name="Xin Y.-H."/>
        </authorList>
    </citation>
    <scope>NUCLEOTIDE SEQUENCE [LARGE SCALE GENOMIC DNA]</scope>
    <source>
        <strain evidence="5 7">Hh8</strain>
    </source>
</reference>
<feature type="signal peptide" evidence="2">
    <location>
        <begin position="1"/>
        <end position="26"/>
    </location>
</feature>
<dbReference type="PANTHER" id="PTHR21666">
    <property type="entry name" value="PEPTIDASE-RELATED"/>
    <property type="match status" value="1"/>
</dbReference>
<dbReference type="Proteomes" id="UP000199639">
    <property type="component" value="Unassembled WGS sequence"/>
</dbReference>
<dbReference type="RefSeq" id="WP_092341177.1">
    <property type="nucleotide sequence ID" value="NZ_FNIB01000008.1"/>
</dbReference>
<feature type="chain" id="PRO_5044608997" evidence="2">
    <location>
        <begin position="27"/>
        <end position="177"/>
    </location>
</feature>
<keyword evidence="1 2" id="KW-0732">Signal</keyword>
<dbReference type="InterPro" id="IPR050570">
    <property type="entry name" value="Cell_wall_metabolism_enzyme"/>
</dbReference>
<dbReference type="Gene3D" id="2.70.70.10">
    <property type="entry name" value="Glucose Permease (Domain IIA)"/>
    <property type="match status" value="1"/>
</dbReference>
<evidence type="ECO:0000256" key="1">
    <source>
        <dbReference type="ARBA" id="ARBA00022729"/>
    </source>
</evidence>
<dbReference type="CDD" id="cd12797">
    <property type="entry name" value="M23_peptidase"/>
    <property type="match status" value="1"/>
</dbReference>
<evidence type="ECO:0000256" key="2">
    <source>
        <dbReference type="SAM" id="SignalP"/>
    </source>
</evidence>
<sequence length="177" mass="18261">MQNLRALAASALVTVIVVFGAGPASDAVSAGTSSSAAATTTDDWRWPLAEPHRLIRGFVAPESQYAGGHRGIDLAAAANEKVFAAHDGVVSFAGRVVDRSVLSIMQPNDVITTVEPVDAVVAVGDHVRAGQLIGTVASGGHCPPGCLHFGVRQHGWYVSPLLFLGNVPRAVLLPAVP</sequence>